<evidence type="ECO:0000256" key="2">
    <source>
        <dbReference type="ARBA" id="ARBA00022723"/>
    </source>
</evidence>
<evidence type="ECO:0000256" key="3">
    <source>
        <dbReference type="ARBA" id="ARBA00022801"/>
    </source>
</evidence>
<feature type="domain" description="Peptidase M24" evidence="4">
    <location>
        <begin position="310"/>
        <end position="531"/>
    </location>
</feature>
<dbReference type="GO" id="GO:0005737">
    <property type="term" value="C:cytoplasm"/>
    <property type="evidence" value="ECO:0007669"/>
    <property type="project" value="UniProtKB-ARBA"/>
</dbReference>
<reference evidence="9 10" key="1">
    <citation type="submission" date="2018-08" db="EMBL/GenBank/DDBJ databases">
        <title>A genome reference for cultivated species of the human gut microbiota.</title>
        <authorList>
            <person name="Zou Y."/>
            <person name="Xue W."/>
            <person name="Luo G."/>
        </authorList>
    </citation>
    <scope>NUCLEOTIDE SEQUENCE [LARGE SCALE GENOMIC DNA]</scope>
    <source>
        <strain evidence="8 10">AF12-11</strain>
        <strain evidence="7 9">OM02-12</strain>
    </source>
</reference>
<dbReference type="CDD" id="cd01085">
    <property type="entry name" value="APP"/>
    <property type="match status" value="1"/>
</dbReference>
<dbReference type="PANTHER" id="PTHR43763:SF6">
    <property type="entry name" value="XAA-PRO AMINOPEPTIDASE 1"/>
    <property type="match status" value="1"/>
</dbReference>
<evidence type="ECO:0000259" key="4">
    <source>
        <dbReference type="Pfam" id="PF00557"/>
    </source>
</evidence>
<evidence type="ECO:0000313" key="8">
    <source>
        <dbReference type="EMBL" id="RGW53868.1"/>
    </source>
</evidence>
<dbReference type="Gene3D" id="3.90.230.10">
    <property type="entry name" value="Creatinase/methionine aminopeptidase superfamily"/>
    <property type="match status" value="1"/>
</dbReference>
<proteinExistence type="inferred from homology"/>
<dbReference type="InterPro" id="IPR036005">
    <property type="entry name" value="Creatinase/aminopeptidase-like"/>
</dbReference>
<evidence type="ECO:0000259" key="6">
    <source>
        <dbReference type="Pfam" id="PF16188"/>
    </source>
</evidence>
<dbReference type="GO" id="GO:0070006">
    <property type="term" value="F:metalloaminopeptidase activity"/>
    <property type="evidence" value="ECO:0007669"/>
    <property type="project" value="InterPro"/>
</dbReference>
<dbReference type="InterPro" id="IPR050422">
    <property type="entry name" value="X-Pro_aminopeptidase_P"/>
</dbReference>
<dbReference type="EMBL" id="QSVQ01000001">
    <property type="protein sequence ID" value="RGO54995.1"/>
    <property type="molecule type" value="Genomic_DNA"/>
</dbReference>
<dbReference type="InterPro" id="IPR032416">
    <property type="entry name" value="Peptidase_M24_C"/>
</dbReference>
<dbReference type="SUPFAM" id="SSF55920">
    <property type="entry name" value="Creatinase/aminopeptidase"/>
    <property type="match status" value="1"/>
</dbReference>
<dbReference type="PANTHER" id="PTHR43763">
    <property type="entry name" value="XAA-PRO AMINOPEPTIDASE 1"/>
    <property type="match status" value="1"/>
</dbReference>
<feature type="domain" description="Creatinase N-terminal" evidence="5">
    <location>
        <begin position="7"/>
        <end position="137"/>
    </location>
</feature>
<dbReference type="Pfam" id="PF01321">
    <property type="entry name" value="Creatinase_N"/>
    <property type="match status" value="1"/>
</dbReference>
<evidence type="ECO:0000313" key="10">
    <source>
        <dbReference type="Proteomes" id="UP000266376"/>
    </source>
</evidence>
<name>A0A395XL41_9FIRM</name>
<keyword evidence="9" id="KW-1185">Reference proteome</keyword>
<evidence type="ECO:0000313" key="9">
    <source>
        <dbReference type="Proteomes" id="UP000261055"/>
    </source>
</evidence>
<evidence type="ECO:0000313" key="7">
    <source>
        <dbReference type="EMBL" id="RGO54995.1"/>
    </source>
</evidence>
<comment type="caution">
    <text evidence="8">The sequence shown here is derived from an EMBL/GenBank/DDBJ whole genome shotgun (WGS) entry which is preliminary data.</text>
</comment>
<keyword evidence="8" id="KW-0031">Aminopeptidase</keyword>
<dbReference type="InterPro" id="IPR029149">
    <property type="entry name" value="Creatin/AminoP/Spt16_N"/>
</dbReference>
<comment type="similarity">
    <text evidence="1">Belongs to the peptidase M24B family.</text>
</comment>
<dbReference type="Pfam" id="PF16189">
    <property type="entry name" value="Creatinase_N_2"/>
    <property type="match status" value="1"/>
</dbReference>
<dbReference type="InterPro" id="IPR000587">
    <property type="entry name" value="Creatinase_N"/>
</dbReference>
<dbReference type="InterPro" id="IPR033740">
    <property type="entry name" value="Pept_M24B"/>
</dbReference>
<protein>
    <submittedName>
        <fullName evidence="8">Aminopeptidase P family protein</fullName>
    </submittedName>
</protein>
<keyword evidence="2" id="KW-0479">Metal-binding</keyword>
<evidence type="ECO:0000259" key="5">
    <source>
        <dbReference type="Pfam" id="PF01321"/>
    </source>
</evidence>
<evidence type="ECO:0000256" key="1">
    <source>
        <dbReference type="ARBA" id="ARBA00008766"/>
    </source>
</evidence>
<dbReference type="GO" id="GO:0046872">
    <property type="term" value="F:metal ion binding"/>
    <property type="evidence" value="ECO:0007669"/>
    <property type="project" value="UniProtKB-KW"/>
</dbReference>
<sequence length="601" mass="67541">MTVSEHIDALRKLMKERGYDIYIVPTDDFHQSENVGAYFQARTFITGFDGSAGTAIITLDHAGLWTDGRYFLQAEQQLSGTPVTLYRMLEPGVPSINEFLEKHLPEHGTIGFDGRVISMKNGKAYQEIAEKKHGHIVTSEDLIDLIWKDRPALSTKPAFALELKYTGASTTEKLARVREAIKQHGATTHVVAALDDICWITNLRGRDIDYFPLLLSYAIITMDEMKLYVDKQKLTEEMCNNLTAAGITFHPYNDIYEDLKHLDSEETVLLDPSRINYALRNCIPEGVSVVESENPSVLMKSVKNETELHNIEQAHIKDGVAVTRFMHWLKTHVGNSSESPVTELSAADKLEEFRKEQDGYLWQSFEPICASADHAAIVHYSATKDSNVPVTENGLFLTDTGGGYLEGSTDITRTFAFGNVPQNMKEDFTSVLLCNLHLANVVFPYGTTGGSLDVIGRLPLWKRGLDFNHGTGHGVGYLMNIHEEPARFRRYLGNKAPIQDIALEPGMIITDEPGVYIAGSHGIRTENELMICEGETTAYGRFLYFKPITLVPIDLDAVVPEMMTIEDKELLNAYHKRVYETLAPHMKEDERKWLAEYTRAI</sequence>
<organism evidence="8 10">
    <name type="scientific">Dorea formicigenerans</name>
    <dbReference type="NCBI Taxonomy" id="39486"/>
    <lineage>
        <taxon>Bacteria</taxon>
        <taxon>Bacillati</taxon>
        <taxon>Bacillota</taxon>
        <taxon>Clostridia</taxon>
        <taxon>Lachnospirales</taxon>
        <taxon>Lachnospiraceae</taxon>
        <taxon>Dorea</taxon>
    </lineage>
</organism>
<keyword evidence="8" id="KW-0645">Protease</keyword>
<keyword evidence="3" id="KW-0378">Hydrolase</keyword>
<dbReference type="EMBL" id="QSAJ01000014">
    <property type="protein sequence ID" value="RGW53868.1"/>
    <property type="molecule type" value="Genomic_DNA"/>
</dbReference>
<dbReference type="FunFam" id="3.40.350.10:FF:000003">
    <property type="entry name" value="Xaa-pro aminopeptidase P"/>
    <property type="match status" value="1"/>
</dbReference>
<dbReference type="Proteomes" id="UP000266376">
    <property type="component" value="Unassembled WGS sequence"/>
</dbReference>
<dbReference type="AlphaFoldDB" id="A0A395XL41"/>
<dbReference type="Pfam" id="PF16188">
    <property type="entry name" value="Peptidase_M24_C"/>
    <property type="match status" value="1"/>
</dbReference>
<dbReference type="RefSeq" id="WP_117612766.1">
    <property type="nucleotide sequence ID" value="NZ_QSVQ01000001.1"/>
</dbReference>
<dbReference type="Proteomes" id="UP000261055">
    <property type="component" value="Unassembled WGS sequence"/>
</dbReference>
<dbReference type="FunFam" id="3.90.230.10:FF:000009">
    <property type="entry name" value="xaa-Pro aminopeptidase 2"/>
    <property type="match status" value="1"/>
</dbReference>
<dbReference type="Pfam" id="PF00557">
    <property type="entry name" value="Peptidase_M24"/>
    <property type="match status" value="1"/>
</dbReference>
<dbReference type="SUPFAM" id="SSF53092">
    <property type="entry name" value="Creatinase/prolidase N-terminal domain"/>
    <property type="match status" value="1"/>
</dbReference>
<feature type="domain" description="Peptidase M24 C-terminal" evidence="6">
    <location>
        <begin position="542"/>
        <end position="601"/>
    </location>
</feature>
<dbReference type="Gene3D" id="3.40.350.10">
    <property type="entry name" value="Creatinase/prolidase N-terminal domain"/>
    <property type="match status" value="2"/>
</dbReference>
<gene>
    <name evidence="8" type="ORF">DWV67_07170</name>
    <name evidence="7" type="ORF">DXB12_01500</name>
</gene>
<dbReference type="InterPro" id="IPR000994">
    <property type="entry name" value="Pept_M24"/>
</dbReference>
<accession>A0A395XL41</accession>